<evidence type="ECO:0000313" key="9">
    <source>
        <dbReference type="Proteomes" id="UP000567179"/>
    </source>
</evidence>
<dbReference type="PANTHER" id="PTHR23502">
    <property type="entry name" value="MAJOR FACILITATOR SUPERFAMILY"/>
    <property type="match status" value="1"/>
</dbReference>
<keyword evidence="4 6" id="KW-0472">Membrane</keyword>
<evidence type="ECO:0000256" key="1">
    <source>
        <dbReference type="ARBA" id="ARBA00004141"/>
    </source>
</evidence>
<feature type="region of interest" description="Disordered" evidence="5">
    <location>
        <begin position="1"/>
        <end position="36"/>
    </location>
</feature>
<dbReference type="GO" id="GO:0022857">
    <property type="term" value="F:transmembrane transporter activity"/>
    <property type="evidence" value="ECO:0007669"/>
    <property type="project" value="InterPro"/>
</dbReference>
<reference evidence="8 9" key="1">
    <citation type="journal article" date="2020" name="ISME J.">
        <title>Uncovering the hidden diversity of litter-decomposition mechanisms in mushroom-forming fungi.</title>
        <authorList>
            <person name="Floudas D."/>
            <person name="Bentzer J."/>
            <person name="Ahren D."/>
            <person name="Johansson T."/>
            <person name="Persson P."/>
            <person name="Tunlid A."/>
        </authorList>
    </citation>
    <scope>NUCLEOTIDE SEQUENCE [LARGE SCALE GENOMIC DNA]</scope>
    <source>
        <strain evidence="8 9">CBS 101986</strain>
    </source>
</reference>
<protein>
    <recommendedName>
        <fullName evidence="7">Major facilitator superfamily (MFS) profile domain-containing protein</fullName>
    </recommendedName>
</protein>
<feature type="transmembrane region" description="Helical" evidence="6">
    <location>
        <begin position="343"/>
        <end position="365"/>
    </location>
</feature>
<feature type="transmembrane region" description="Helical" evidence="6">
    <location>
        <begin position="265"/>
        <end position="283"/>
    </location>
</feature>
<feature type="transmembrane region" description="Helical" evidence="6">
    <location>
        <begin position="171"/>
        <end position="192"/>
    </location>
</feature>
<evidence type="ECO:0000259" key="7">
    <source>
        <dbReference type="PROSITE" id="PS50850"/>
    </source>
</evidence>
<dbReference type="OrthoDB" id="5376138at2759"/>
<dbReference type="PANTHER" id="PTHR23502:SF134">
    <property type="entry name" value="MAJOR FACILITATOR SUPERFAMILY (MFS) PROFILE DOMAIN-CONTAINING PROTEIN-RELATED"/>
    <property type="match status" value="1"/>
</dbReference>
<feature type="transmembrane region" description="Helical" evidence="6">
    <location>
        <begin position="232"/>
        <end position="253"/>
    </location>
</feature>
<dbReference type="InterPro" id="IPR011701">
    <property type="entry name" value="MFS"/>
</dbReference>
<dbReference type="InterPro" id="IPR020846">
    <property type="entry name" value="MFS_dom"/>
</dbReference>
<feature type="transmembrane region" description="Helical" evidence="6">
    <location>
        <begin position="198"/>
        <end position="220"/>
    </location>
</feature>
<feature type="transmembrane region" description="Helical" evidence="6">
    <location>
        <begin position="439"/>
        <end position="462"/>
    </location>
</feature>
<proteinExistence type="predicted"/>
<feature type="domain" description="Major facilitator superfamily (MFS) profile" evidence="7">
    <location>
        <begin position="107"/>
        <end position="534"/>
    </location>
</feature>
<dbReference type="FunFam" id="1.20.1250.20:FF:000082">
    <property type="entry name" value="MFS multidrug transporter, putative"/>
    <property type="match status" value="1"/>
</dbReference>
<evidence type="ECO:0000256" key="5">
    <source>
        <dbReference type="SAM" id="MobiDB-lite"/>
    </source>
</evidence>
<dbReference type="InterPro" id="IPR036259">
    <property type="entry name" value="MFS_trans_sf"/>
</dbReference>
<evidence type="ECO:0000256" key="2">
    <source>
        <dbReference type="ARBA" id="ARBA00022692"/>
    </source>
</evidence>
<feature type="transmembrane region" description="Helical" evidence="6">
    <location>
        <begin position="105"/>
        <end position="125"/>
    </location>
</feature>
<dbReference type="PROSITE" id="PS50850">
    <property type="entry name" value="MFS"/>
    <property type="match status" value="1"/>
</dbReference>
<keyword evidence="2 6" id="KW-0812">Transmembrane</keyword>
<evidence type="ECO:0000256" key="4">
    <source>
        <dbReference type="ARBA" id="ARBA00023136"/>
    </source>
</evidence>
<keyword evidence="3 6" id="KW-1133">Transmembrane helix</keyword>
<dbReference type="Gene3D" id="1.20.1250.20">
    <property type="entry name" value="MFS general substrate transporter like domains"/>
    <property type="match status" value="1"/>
</dbReference>
<feature type="transmembrane region" description="Helical" evidence="6">
    <location>
        <begin position="414"/>
        <end position="433"/>
    </location>
</feature>
<dbReference type="CDD" id="cd17323">
    <property type="entry name" value="MFS_Tpo1_MDR_like"/>
    <property type="match status" value="1"/>
</dbReference>
<gene>
    <name evidence="8" type="ORF">D9619_006505</name>
</gene>
<feature type="transmembrane region" description="Helical" evidence="6">
    <location>
        <begin position="506"/>
        <end position="528"/>
    </location>
</feature>
<dbReference type="EMBL" id="JAACJJ010000042">
    <property type="protein sequence ID" value="KAF5316694.1"/>
    <property type="molecule type" value="Genomic_DNA"/>
</dbReference>
<evidence type="ECO:0000256" key="3">
    <source>
        <dbReference type="ARBA" id="ARBA00022989"/>
    </source>
</evidence>
<sequence>MKGVENEESPTATLSGNDLAGQDLVATSLENVKEPSLDPRVNVTEADEHELDEGLAERFSHLVFGRPDKTGSTCEKGEKHRLPIYVEFAPGSQHDPINFSYTTKWTITAIACFATLLASSTAGAYNLGFGSMTRDLNCSEFQATIGLSLYALGFGVVPLVSASFSEEFGRFPLYLGSGIGFLLMFMMIALAPNIQTVLIARFFQGAFGSTGSTMVGGTIADIWSPKERGLPMSIFAIVAVGGTGMGPVVAGWIEMNKKLEWKWIQWIQLMICGLYVVLLPLTMKETRASILLTRAAKKLRKETGDHRYRARIEDERASLKTLIWISCTRPLHLMLTEPVVSSFSLWIGFAWGVTYCLIESIGGAFGSLHDFTVGQVGTVFLTLAVGSVLGFVTNLYQERLYQRYFPTKGPEARLFGACFAAVLLPVGMFIYAWSSFRSVPWIAQAIGITIFIWGVFIIYLAVFSYLADCYGPFASSALAGQSLARNLAATAFPLFTAQMYKKLHYTWANTLFGGIAALLVPIPFILFFHGPAIRMRSKFSRAVMEAESS</sequence>
<feature type="transmembrane region" description="Helical" evidence="6">
    <location>
        <begin position="145"/>
        <end position="164"/>
    </location>
</feature>
<keyword evidence="9" id="KW-1185">Reference proteome</keyword>
<organism evidence="8 9">
    <name type="scientific">Psilocybe cf. subviscida</name>
    <dbReference type="NCBI Taxonomy" id="2480587"/>
    <lineage>
        <taxon>Eukaryota</taxon>
        <taxon>Fungi</taxon>
        <taxon>Dikarya</taxon>
        <taxon>Basidiomycota</taxon>
        <taxon>Agaricomycotina</taxon>
        <taxon>Agaricomycetes</taxon>
        <taxon>Agaricomycetidae</taxon>
        <taxon>Agaricales</taxon>
        <taxon>Agaricineae</taxon>
        <taxon>Strophariaceae</taxon>
        <taxon>Psilocybe</taxon>
    </lineage>
</organism>
<dbReference type="SUPFAM" id="SSF103473">
    <property type="entry name" value="MFS general substrate transporter"/>
    <property type="match status" value="1"/>
</dbReference>
<feature type="transmembrane region" description="Helical" evidence="6">
    <location>
        <begin position="371"/>
        <end position="393"/>
    </location>
</feature>
<dbReference type="AlphaFoldDB" id="A0A8H5EY48"/>
<evidence type="ECO:0000313" key="8">
    <source>
        <dbReference type="EMBL" id="KAF5316694.1"/>
    </source>
</evidence>
<accession>A0A8H5EY48</accession>
<dbReference type="Pfam" id="PF07690">
    <property type="entry name" value="MFS_1"/>
    <property type="match status" value="1"/>
</dbReference>
<name>A0A8H5EY48_9AGAR</name>
<evidence type="ECO:0000256" key="6">
    <source>
        <dbReference type="SAM" id="Phobius"/>
    </source>
</evidence>
<dbReference type="Proteomes" id="UP000567179">
    <property type="component" value="Unassembled WGS sequence"/>
</dbReference>
<comment type="caution">
    <text evidence="8">The sequence shown here is derived from an EMBL/GenBank/DDBJ whole genome shotgun (WGS) entry which is preliminary data.</text>
</comment>
<comment type="subcellular location">
    <subcellularLocation>
        <location evidence="1">Membrane</location>
        <topology evidence="1">Multi-pass membrane protein</topology>
    </subcellularLocation>
</comment>
<dbReference type="GO" id="GO:0005886">
    <property type="term" value="C:plasma membrane"/>
    <property type="evidence" value="ECO:0007669"/>
    <property type="project" value="TreeGrafter"/>
</dbReference>